<accession>A0A067TEN8</accession>
<sequence length="475" mass="53905">MSDSQPIIPSEVIDIIMDEVAQYPDKVSRTQTLSSIALSSWALRHRAHSHLFATVDLFGTHLKSATPRIRRLYEFIDADVHSEVTGIASYIKSFNVYMMGPASMVRPTLDDGTMSAIFRKIFKTGEPSSGPRSLSLTLGTLGRVRKTFDWMTLNTDFVSAFRDLCRNPLFTTLHLSRFINLPPNLLTNSAFKSVKLSEIRLLGTESFEFTDPPTFVPSSDEEEAILNDMPFQNDQVVLLESIETDHSFPLLEVLDMTPRRSIPPTIVFSRLKNLTIQIQSEGDFDKTAALLVDAAPTLEQLDVKLSYHQETPEPLKYAHLPALKSMAIMHNFTSYKSPGRSTIPQICHILQEPQLPPNLQKIEISIFLYTGISDRTFKDIFDGYDYYMLDELFSHSRFYSLKHLIIRLMFNLYLDEELDEKVFHAEASAYVRSAFPELNAVAEWGPLDFDIVIAPHIRYNAIKEANIALRGVSKV</sequence>
<organism evidence="1 2">
    <name type="scientific">Galerina marginata (strain CBS 339.88)</name>
    <dbReference type="NCBI Taxonomy" id="685588"/>
    <lineage>
        <taxon>Eukaryota</taxon>
        <taxon>Fungi</taxon>
        <taxon>Dikarya</taxon>
        <taxon>Basidiomycota</taxon>
        <taxon>Agaricomycotina</taxon>
        <taxon>Agaricomycetes</taxon>
        <taxon>Agaricomycetidae</taxon>
        <taxon>Agaricales</taxon>
        <taxon>Agaricineae</taxon>
        <taxon>Strophariaceae</taxon>
        <taxon>Galerina</taxon>
    </lineage>
</organism>
<name>A0A067TEN8_GALM3</name>
<proteinExistence type="predicted"/>
<protein>
    <submittedName>
        <fullName evidence="1">Uncharacterized protein</fullName>
    </submittedName>
</protein>
<gene>
    <name evidence="1" type="ORF">GALMADRAFT_224732</name>
</gene>
<dbReference type="Proteomes" id="UP000027222">
    <property type="component" value="Unassembled WGS sequence"/>
</dbReference>
<dbReference type="EMBL" id="KL142375">
    <property type="protein sequence ID" value="KDR78354.1"/>
    <property type="molecule type" value="Genomic_DNA"/>
</dbReference>
<dbReference type="HOGENOM" id="CLU_046875_0_0_1"/>
<keyword evidence="2" id="KW-1185">Reference proteome</keyword>
<dbReference type="AlphaFoldDB" id="A0A067TEN8"/>
<evidence type="ECO:0000313" key="1">
    <source>
        <dbReference type="EMBL" id="KDR78354.1"/>
    </source>
</evidence>
<evidence type="ECO:0000313" key="2">
    <source>
        <dbReference type="Proteomes" id="UP000027222"/>
    </source>
</evidence>
<reference evidence="2" key="1">
    <citation type="journal article" date="2014" name="Proc. Natl. Acad. Sci. U.S.A.">
        <title>Extensive sampling of basidiomycete genomes demonstrates inadequacy of the white-rot/brown-rot paradigm for wood decay fungi.</title>
        <authorList>
            <person name="Riley R."/>
            <person name="Salamov A.A."/>
            <person name="Brown D.W."/>
            <person name="Nagy L.G."/>
            <person name="Floudas D."/>
            <person name="Held B.W."/>
            <person name="Levasseur A."/>
            <person name="Lombard V."/>
            <person name="Morin E."/>
            <person name="Otillar R."/>
            <person name="Lindquist E.A."/>
            <person name="Sun H."/>
            <person name="LaButti K.M."/>
            <person name="Schmutz J."/>
            <person name="Jabbour D."/>
            <person name="Luo H."/>
            <person name="Baker S.E."/>
            <person name="Pisabarro A.G."/>
            <person name="Walton J.D."/>
            <person name="Blanchette R.A."/>
            <person name="Henrissat B."/>
            <person name="Martin F."/>
            <person name="Cullen D."/>
            <person name="Hibbett D.S."/>
            <person name="Grigoriev I.V."/>
        </authorList>
    </citation>
    <scope>NUCLEOTIDE SEQUENCE [LARGE SCALE GENOMIC DNA]</scope>
    <source>
        <strain evidence="2">CBS 339.88</strain>
    </source>
</reference>
<dbReference type="OrthoDB" id="2985946at2759"/>